<dbReference type="AlphaFoldDB" id="A0A6L6Q096"/>
<dbReference type="Gene3D" id="3.40.50.1820">
    <property type="entry name" value="alpha/beta hydrolase"/>
    <property type="match status" value="1"/>
</dbReference>
<gene>
    <name evidence="3" type="ORF">GM668_13265</name>
</gene>
<proteinExistence type="predicted"/>
<dbReference type="Proteomes" id="UP000484015">
    <property type="component" value="Unassembled WGS sequence"/>
</dbReference>
<dbReference type="Pfam" id="PF01738">
    <property type="entry name" value="DLH"/>
    <property type="match status" value="1"/>
</dbReference>
<dbReference type="InterPro" id="IPR029058">
    <property type="entry name" value="AB_hydrolase_fold"/>
</dbReference>
<dbReference type="GO" id="GO:0016787">
    <property type="term" value="F:hydrolase activity"/>
    <property type="evidence" value="ECO:0007669"/>
    <property type="project" value="InterPro"/>
</dbReference>
<feature type="signal peptide" evidence="1">
    <location>
        <begin position="1"/>
        <end position="23"/>
    </location>
</feature>
<accession>A0A6L6Q096</accession>
<dbReference type="EMBL" id="WNLA01000007">
    <property type="protein sequence ID" value="MTW03055.1"/>
    <property type="molecule type" value="Genomic_DNA"/>
</dbReference>
<comment type="caution">
    <text evidence="3">The sequence shown here is derived from an EMBL/GenBank/DDBJ whole genome shotgun (WGS) entry which is preliminary data.</text>
</comment>
<sequence length="241" mass="25655">MTHFKRKALAMLAGILLTFNASANADSGVLFYPATGDGKHASAVMLHGYSCIDDCMPAFKRYADMLNAQGLDVYFVKYYDDSDRRALADGTLDQGPAYAARFKKWTGHVRAAIHNVKAQPRSDGHVALLGFSQGGRLAIASAANNPDVQALVGVYAAFPRTAELDADITALPPTLLLHGSGDTVVPLADGEAAYAQAQALGAAQELVVYPGEGHGFDFSEKGKAAIDARQRVVAFVQRQLK</sequence>
<reference evidence="3 4" key="1">
    <citation type="submission" date="2019-11" db="EMBL/GenBank/DDBJ databases">
        <title>Type strains purchased from KCTC, JCM and DSMZ.</title>
        <authorList>
            <person name="Lu H."/>
        </authorList>
    </citation>
    <scope>NUCLEOTIDE SEQUENCE [LARGE SCALE GENOMIC DNA]</scope>
    <source>
        <strain evidence="3 4">KCTC 42409</strain>
    </source>
</reference>
<feature type="chain" id="PRO_5026700851" evidence="1">
    <location>
        <begin position="24"/>
        <end position="241"/>
    </location>
</feature>
<evidence type="ECO:0000313" key="3">
    <source>
        <dbReference type="EMBL" id="MTW03055.1"/>
    </source>
</evidence>
<dbReference type="OrthoDB" id="9794445at2"/>
<dbReference type="PANTHER" id="PTHR46623:SF6">
    <property type="entry name" value="ALPHA_BETA-HYDROLASES SUPERFAMILY PROTEIN"/>
    <property type="match status" value="1"/>
</dbReference>
<feature type="domain" description="Dienelactone hydrolase" evidence="2">
    <location>
        <begin position="100"/>
        <end position="238"/>
    </location>
</feature>
<protein>
    <submittedName>
        <fullName evidence="3">Prolyl oligopeptidase family serine peptidase</fullName>
    </submittedName>
</protein>
<dbReference type="InterPro" id="IPR051049">
    <property type="entry name" value="Dienelactone_hydrolase-like"/>
</dbReference>
<keyword evidence="4" id="KW-1185">Reference proteome</keyword>
<evidence type="ECO:0000259" key="2">
    <source>
        <dbReference type="Pfam" id="PF01738"/>
    </source>
</evidence>
<dbReference type="RefSeq" id="WP_155439435.1">
    <property type="nucleotide sequence ID" value="NZ_WNLA01000007.1"/>
</dbReference>
<organism evidence="3 4">
    <name type="scientific">Pseudoduganella ginsengisoli</name>
    <dbReference type="NCBI Taxonomy" id="1462440"/>
    <lineage>
        <taxon>Bacteria</taxon>
        <taxon>Pseudomonadati</taxon>
        <taxon>Pseudomonadota</taxon>
        <taxon>Betaproteobacteria</taxon>
        <taxon>Burkholderiales</taxon>
        <taxon>Oxalobacteraceae</taxon>
        <taxon>Telluria group</taxon>
        <taxon>Pseudoduganella</taxon>
    </lineage>
</organism>
<dbReference type="PANTHER" id="PTHR46623">
    <property type="entry name" value="CARBOXYMETHYLENEBUTENOLIDASE-RELATED"/>
    <property type="match status" value="1"/>
</dbReference>
<name>A0A6L6Q096_9BURK</name>
<evidence type="ECO:0000313" key="4">
    <source>
        <dbReference type="Proteomes" id="UP000484015"/>
    </source>
</evidence>
<keyword evidence="1" id="KW-0732">Signal</keyword>
<dbReference type="SUPFAM" id="SSF53474">
    <property type="entry name" value="alpha/beta-Hydrolases"/>
    <property type="match status" value="1"/>
</dbReference>
<dbReference type="InterPro" id="IPR002925">
    <property type="entry name" value="Dienelactn_hydro"/>
</dbReference>
<evidence type="ECO:0000256" key="1">
    <source>
        <dbReference type="SAM" id="SignalP"/>
    </source>
</evidence>